<feature type="chain" id="PRO_5040850447" description="Lipoprotein" evidence="1">
    <location>
        <begin position="21"/>
        <end position="136"/>
    </location>
</feature>
<dbReference type="Proteomes" id="UP001139462">
    <property type="component" value="Unassembled WGS sequence"/>
</dbReference>
<dbReference type="AlphaFoldDB" id="A0A9X1R294"/>
<sequence length="136" mass="15368">MKFNSFILTLLILLFFSCGNDDNIDDYNPCDNESLGIDGVTISNFSIQPFNEGDEKGYLITGIITNNNSESVSGHTNFVFRENGRIITYGNVNAASSTTCLDIEAESTCDFEWRKTLYDNETLDNNIEFLCFYYSL</sequence>
<protein>
    <recommendedName>
        <fullName evidence="4">Lipoprotein</fullName>
    </recommendedName>
</protein>
<gene>
    <name evidence="2" type="ORF">K8344_13730</name>
</gene>
<evidence type="ECO:0008006" key="4">
    <source>
        <dbReference type="Google" id="ProtNLM"/>
    </source>
</evidence>
<keyword evidence="3" id="KW-1185">Reference proteome</keyword>
<evidence type="ECO:0000313" key="2">
    <source>
        <dbReference type="EMBL" id="MCG2432183.1"/>
    </source>
</evidence>
<dbReference type="RefSeq" id="WP_237609250.1">
    <property type="nucleotide sequence ID" value="NZ_JAIRBB010000031.1"/>
</dbReference>
<name>A0A9X1R294_9FLAO</name>
<dbReference type="PROSITE" id="PS51257">
    <property type="entry name" value="PROKAR_LIPOPROTEIN"/>
    <property type="match status" value="1"/>
</dbReference>
<proteinExistence type="predicted"/>
<keyword evidence="1" id="KW-0732">Signal</keyword>
<organism evidence="2 3">
    <name type="scientific">Aequorivita xiaoshiensis</name>
    <dbReference type="NCBI Taxonomy" id="2874476"/>
    <lineage>
        <taxon>Bacteria</taxon>
        <taxon>Pseudomonadati</taxon>
        <taxon>Bacteroidota</taxon>
        <taxon>Flavobacteriia</taxon>
        <taxon>Flavobacteriales</taxon>
        <taxon>Flavobacteriaceae</taxon>
        <taxon>Aequorivita</taxon>
    </lineage>
</organism>
<dbReference type="EMBL" id="JAIRBB010000031">
    <property type="protein sequence ID" value="MCG2432183.1"/>
    <property type="molecule type" value="Genomic_DNA"/>
</dbReference>
<comment type="caution">
    <text evidence="2">The sequence shown here is derived from an EMBL/GenBank/DDBJ whole genome shotgun (WGS) entry which is preliminary data.</text>
</comment>
<evidence type="ECO:0000256" key="1">
    <source>
        <dbReference type="SAM" id="SignalP"/>
    </source>
</evidence>
<evidence type="ECO:0000313" key="3">
    <source>
        <dbReference type="Proteomes" id="UP001139462"/>
    </source>
</evidence>
<reference evidence="2" key="1">
    <citation type="submission" date="2021-09" db="EMBL/GenBank/DDBJ databases">
        <title>Genome of Aequorivita sp. strain F64183.</title>
        <authorList>
            <person name="Wang Y."/>
        </authorList>
    </citation>
    <scope>NUCLEOTIDE SEQUENCE</scope>
    <source>
        <strain evidence="2">F64183</strain>
    </source>
</reference>
<accession>A0A9X1R294</accession>
<feature type="signal peptide" evidence="1">
    <location>
        <begin position="1"/>
        <end position="20"/>
    </location>
</feature>